<evidence type="ECO:0000259" key="2">
    <source>
        <dbReference type="Pfam" id="PF01926"/>
    </source>
</evidence>
<dbReference type="InterPro" id="IPR006073">
    <property type="entry name" value="GTP-bd"/>
</dbReference>
<feature type="compositionally biased region" description="Basic and acidic residues" evidence="1">
    <location>
        <begin position="53"/>
        <end position="73"/>
    </location>
</feature>
<organism evidence="3 4">
    <name type="scientific">Piptocephalis cylindrospora</name>
    <dbReference type="NCBI Taxonomy" id="1907219"/>
    <lineage>
        <taxon>Eukaryota</taxon>
        <taxon>Fungi</taxon>
        <taxon>Fungi incertae sedis</taxon>
        <taxon>Zoopagomycota</taxon>
        <taxon>Zoopagomycotina</taxon>
        <taxon>Zoopagomycetes</taxon>
        <taxon>Zoopagales</taxon>
        <taxon>Piptocephalidaceae</taxon>
        <taxon>Piptocephalis</taxon>
    </lineage>
</organism>
<feature type="region of interest" description="Disordered" evidence="1">
    <location>
        <begin position="1"/>
        <end position="105"/>
    </location>
</feature>
<dbReference type="InterPro" id="IPR050896">
    <property type="entry name" value="Mito_lipid_metab_GTPase"/>
</dbReference>
<reference evidence="4" key="1">
    <citation type="journal article" date="2018" name="Nat. Microbiol.">
        <title>Leveraging single-cell genomics to expand the fungal tree of life.</title>
        <authorList>
            <person name="Ahrendt S.R."/>
            <person name="Quandt C.A."/>
            <person name="Ciobanu D."/>
            <person name="Clum A."/>
            <person name="Salamov A."/>
            <person name="Andreopoulos B."/>
            <person name="Cheng J.F."/>
            <person name="Woyke T."/>
            <person name="Pelin A."/>
            <person name="Henrissat B."/>
            <person name="Reynolds N.K."/>
            <person name="Benny G.L."/>
            <person name="Smith M.E."/>
            <person name="James T.Y."/>
            <person name="Grigoriev I.V."/>
        </authorList>
    </citation>
    <scope>NUCLEOTIDE SEQUENCE [LARGE SCALE GENOMIC DNA]</scope>
</reference>
<dbReference type="OrthoDB" id="1696305at2759"/>
<dbReference type="Pfam" id="PF01926">
    <property type="entry name" value="MMR_HSR1"/>
    <property type="match status" value="1"/>
</dbReference>
<name>A0A4P9Y835_9FUNG</name>
<dbReference type="PANTHER" id="PTHR46434:SF1">
    <property type="entry name" value="GENETIC INTERACTOR OF PROHIBITINS 3, MITOCHONDRIAL"/>
    <property type="match status" value="1"/>
</dbReference>
<dbReference type="InterPro" id="IPR027417">
    <property type="entry name" value="P-loop_NTPase"/>
</dbReference>
<dbReference type="AlphaFoldDB" id="A0A4P9Y835"/>
<dbReference type="Proteomes" id="UP000267251">
    <property type="component" value="Unassembled WGS sequence"/>
</dbReference>
<dbReference type="PANTHER" id="PTHR46434">
    <property type="entry name" value="GENETIC INTERACTOR OF PROHIBITINS 3, MITOCHONDRIAL"/>
    <property type="match status" value="1"/>
</dbReference>
<dbReference type="SUPFAM" id="SSF52540">
    <property type="entry name" value="P-loop containing nucleoside triphosphate hydrolases"/>
    <property type="match status" value="1"/>
</dbReference>
<evidence type="ECO:0000256" key="1">
    <source>
        <dbReference type="SAM" id="MobiDB-lite"/>
    </source>
</evidence>
<feature type="compositionally biased region" description="Polar residues" evidence="1">
    <location>
        <begin position="308"/>
        <end position="318"/>
    </location>
</feature>
<gene>
    <name evidence="3" type="ORF">BJ684DRAFT_18423</name>
</gene>
<evidence type="ECO:0000313" key="3">
    <source>
        <dbReference type="EMBL" id="RKP15233.1"/>
    </source>
</evidence>
<feature type="domain" description="G" evidence="2">
    <location>
        <begin position="245"/>
        <end position="292"/>
    </location>
</feature>
<dbReference type="EMBL" id="KZ987747">
    <property type="protein sequence ID" value="RKP15233.1"/>
    <property type="molecule type" value="Genomic_DNA"/>
</dbReference>
<protein>
    <recommendedName>
        <fullName evidence="2">G domain-containing protein</fullName>
    </recommendedName>
</protein>
<feature type="region of interest" description="Disordered" evidence="1">
    <location>
        <begin position="302"/>
        <end position="322"/>
    </location>
</feature>
<proteinExistence type="predicted"/>
<dbReference type="GO" id="GO:0005739">
    <property type="term" value="C:mitochondrion"/>
    <property type="evidence" value="ECO:0007669"/>
    <property type="project" value="TreeGrafter"/>
</dbReference>
<sequence>MSQEPFLPKDPPKSTGKTPKQCPGCGAAFQHEEASAPGYLPPSVLATRAAMTAEKEEGGAESSHREDIKRYEAQVEQLPEELREQFSPTPSTPKSTDTPTPSSSPARLICTRCHSLIHHNSLPQNASSVAPASLKSLAILGKRRNAVVVVVADLPSFPASLPENLTSVLGSTNPVVLVLTKKDVLPKGASEQRLRRYIWEVVRAREGAGEMPPVASVHLVSARKNQGVRELAADLRRLRGPQDHVYLTGRLNVGKSELVNALLRISVGGMAHKVTASWIPGTTAGHLSVPIWRFGRTLASPKTDEPVNASSRGPTNYRGQPGLFDTPGLANPRVTDLLSGQELRALTPHNQLKPLTYHLKPGNSLLLGAMARLDHVEGDHTILVTIFSGLLPHITTQTKADDLLARHAQGERTILSLGPQTSGSARIPLPPLVMVEEFEAKGKIPKMGTMDISWPGLGWVMLTGSFDPVRLRAWAVQGYGTGSGMMRRSPLMPYEYTGRVERFVQAGRKMRP</sequence>
<accession>A0A4P9Y835</accession>
<feature type="compositionally biased region" description="Low complexity" evidence="1">
    <location>
        <begin position="87"/>
        <end position="105"/>
    </location>
</feature>
<evidence type="ECO:0000313" key="4">
    <source>
        <dbReference type="Proteomes" id="UP000267251"/>
    </source>
</evidence>
<keyword evidence="4" id="KW-1185">Reference proteome</keyword>
<dbReference type="GO" id="GO:0005525">
    <property type="term" value="F:GTP binding"/>
    <property type="evidence" value="ECO:0007669"/>
    <property type="project" value="InterPro"/>
</dbReference>
<dbReference type="Gene3D" id="3.40.50.300">
    <property type="entry name" value="P-loop containing nucleotide triphosphate hydrolases"/>
    <property type="match status" value="1"/>
</dbReference>